<feature type="non-terminal residue" evidence="1">
    <location>
        <position position="1"/>
    </location>
</feature>
<gene>
    <name evidence="1" type="ORF">S01H1_70703</name>
</gene>
<reference evidence="1" key="1">
    <citation type="journal article" date="2014" name="Front. Microbiol.">
        <title>High frequency of phylogenetically diverse reductive dehalogenase-homologous genes in deep subseafloor sedimentary metagenomes.</title>
        <authorList>
            <person name="Kawai M."/>
            <person name="Futagami T."/>
            <person name="Toyoda A."/>
            <person name="Takaki Y."/>
            <person name="Nishi S."/>
            <person name="Hori S."/>
            <person name="Arai W."/>
            <person name="Tsubouchi T."/>
            <person name="Morono Y."/>
            <person name="Uchiyama I."/>
            <person name="Ito T."/>
            <person name="Fujiyama A."/>
            <person name="Inagaki F."/>
            <person name="Takami H."/>
        </authorList>
    </citation>
    <scope>NUCLEOTIDE SEQUENCE</scope>
    <source>
        <strain evidence="1">Expedition CK06-06</strain>
    </source>
</reference>
<dbReference type="EMBL" id="BARS01047029">
    <property type="protein sequence ID" value="GAG35610.1"/>
    <property type="molecule type" value="Genomic_DNA"/>
</dbReference>
<evidence type="ECO:0000313" key="1">
    <source>
        <dbReference type="EMBL" id="GAG35610.1"/>
    </source>
</evidence>
<dbReference type="AlphaFoldDB" id="X0WY27"/>
<sequence>SQPVPTDIPEDVVIEVGAVIFDGKECTVTGETKLPPGMYSYVLQDESEYEVQMFIGRLLEGKTNQDILDLQGEPGARLPKAVLDEAYDWAYEPGSARLKPDGGEIHTYILTDEGEYTVGVWSYETETIPFTEWFCAPLWIEEAPSE</sequence>
<comment type="caution">
    <text evidence="1">The sequence shown here is derived from an EMBL/GenBank/DDBJ whole genome shotgun (WGS) entry which is preliminary data.</text>
</comment>
<name>X0WY27_9ZZZZ</name>
<proteinExistence type="predicted"/>
<organism evidence="1">
    <name type="scientific">marine sediment metagenome</name>
    <dbReference type="NCBI Taxonomy" id="412755"/>
    <lineage>
        <taxon>unclassified sequences</taxon>
        <taxon>metagenomes</taxon>
        <taxon>ecological metagenomes</taxon>
    </lineage>
</organism>
<accession>X0WY27</accession>
<protein>
    <submittedName>
        <fullName evidence="1">Uncharacterized protein</fullName>
    </submittedName>
</protein>